<accession>A0A8H3VJC8</accession>
<feature type="compositionally biased region" description="Low complexity" evidence="2">
    <location>
        <begin position="1"/>
        <end position="15"/>
    </location>
</feature>
<dbReference type="Gene3D" id="4.10.240.10">
    <property type="entry name" value="Zn(2)-C6 fungal-type DNA-binding domain"/>
    <property type="match status" value="1"/>
</dbReference>
<dbReference type="InterPro" id="IPR036864">
    <property type="entry name" value="Zn2-C6_fun-type_DNA-bd_sf"/>
</dbReference>
<dbReference type="PROSITE" id="PS50048">
    <property type="entry name" value="ZN2_CY6_FUNGAL_2"/>
    <property type="match status" value="1"/>
</dbReference>
<evidence type="ECO:0000313" key="5">
    <source>
        <dbReference type="Proteomes" id="UP000490939"/>
    </source>
</evidence>
<dbReference type="PANTHER" id="PTHR47256:SF1">
    <property type="entry name" value="ZN(II)2CYS6 TRANSCRIPTION FACTOR (EUROFUNG)"/>
    <property type="match status" value="1"/>
</dbReference>
<protein>
    <recommendedName>
        <fullName evidence="3">Zn(2)-C6 fungal-type domain-containing protein</fullName>
    </recommendedName>
</protein>
<proteinExistence type="predicted"/>
<dbReference type="EMBL" id="WNWR01000201">
    <property type="protein sequence ID" value="KAE9989055.1"/>
    <property type="molecule type" value="Genomic_DNA"/>
</dbReference>
<evidence type="ECO:0000313" key="4">
    <source>
        <dbReference type="EMBL" id="KAE9989055.1"/>
    </source>
</evidence>
<dbReference type="Pfam" id="PF00172">
    <property type="entry name" value="Zn_clus"/>
    <property type="match status" value="1"/>
</dbReference>
<evidence type="ECO:0000256" key="2">
    <source>
        <dbReference type="SAM" id="MobiDB-lite"/>
    </source>
</evidence>
<dbReference type="SUPFAM" id="SSF57701">
    <property type="entry name" value="Zn2/Cys6 DNA-binding domain"/>
    <property type="match status" value="1"/>
</dbReference>
<dbReference type="SMART" id="SM00066">
    <property type="entry name" value="GAL4"/>
    <property type="match status" value="1"/>
</dbReference>
<dbReference type="CDD" id="cd00067">
    <property type="entry name" value="GAL4"/>
    <property type="match status" value="1"/>
</dbReference>
<dbReference type="AlphaFoldDB" id="A0A8H3VJC8"/>
<dbReference type="InterPro" id="IPR053187">
    <property type="entry name" value="Notoamide_regulator"/>
</dbReference>
<sequence length="251" mass="26829">MADRNQPPLGGQRPLLPAPSPRTTTDGHMQGKSPDGGNGADGVQSKAAGKSLKRAKVTAVACQPCQKRKSKCDGQRPICSACNTKRTETDCHYDSAGDQRRTTSLKERIDAGERENEDLKTIIETMCTDPSTVNLVRDRLVLNNSVQTREIANVLRARLGSGEATAITSPPNNYSVTTAALGYNGYTAFQGPLFQGPPYSQGPFLHDDAAPSPTATVQSSWSSEVVSGEEREEADFAFEGTYPLPGGPSWA</sequence>
<dbReference type="InterPro" id="IPR001138">
    <property type="entry name" value="Zn2Cys6_DnaBD"/>
</dbReference>
<keyword evidence="1" id="KW-0539">Nucleus</keyword>
<name>A0A8H3VJC8_VENIN</name>
<feature type="domain" description="Zn(2)-C6 fungal-type" evidence="3">
    <location>
        <begin position="61"/>
        <end position="93"/>
    </location>
</feature>
<dbReference type="Proteomes" id="UP000490939">
    <property type="component" value="Unassembled WGS sequence"/>
</dbReference>
<comment type="caution">
    <text evidence="4">The sequence shown here is derived from an EMBL/GenBank/DDBJ whole genome shotgun (WGS) entry which is preliminary data.</text>
</comment>
<dbReference type="PANTHER" id="PTHR47256">
    <property type="entry name" value="ZN(II)2CYS6 TRANSCRIPTION FACTOR (EUROFUNG)-RELATED"/>
    <property type="match status" value="1"/>
</dbReference>
<feature type="region of interest" description="Disordered" evidence="2">
    <location>
        <begin position="199"/>
        <end position="251"/>
    </location>
</feature>
<evidence type="ECO:0000256" key="1">
    <source>
        <dbReference type="ARBA" id="ARBA00023242"/>
    </source>
</evidence>
<dbReference type="GO" id="GO:0008270">
    <property type="term" value="F:zinc ion binding"/>
    <property type="evidence" value="ECO:0007669"/>
    <property type="project" value="InterPro"/>
</dbReference>
<feature type="region of interest" description="Disordered" evidence="2">
    <location>
        <begin position="1"/>
        <end position="56"/>
    </location>
</feature>
<dbReference type="GO" id="GO:0000981">
    <property type="term" value="F:DNA-binding transcription factor activity, RNA polymerase II-specific"/>
    <property type="evidence" value="ECO:0007669"/>
    <property type="project" value="InterPro"/>
</dbReference>
<keyword evidence="5" id="KW-1185">Reference proteome</keyword>
<feature type="compositionally biased region" description="Low complexity" evidence="2">
    <location>
        <begin position="217"/>
        <end position="226"/>
    </location>
</feature>
<reference evidence="4 5" key="1">
    <citation type="submission" date="2019-07" db="EMBL/GenBank/DDBJ databases">
        <title>Venturia inaequalis Genome Resource.</title>
        <authorList>
            <person name="Lichtner F.J."/>
        </authorList>
    </citation>
    <scope>NUCLEOTIDE SEQUENCE [LARGE SCALE GENOMIC DNA]</scope>
    <source>
        <strain evidence="4 5">DMI_063113</strain>
    </source>
</reference>
<gene>
    <name evidence="4" type="ORF">EG327_003109</name>
</gene>
<evidence type="ECO:0000259" key="3">
    <source>
        <dbReference type="PROSITE" id="PS50048"/>
    </source>
</evidence>
<organism evidence="4 5">
    <name type="scientific">Venturia inaequalis</name>
    <name type="common">Apple scab fungus</name>
    <dbReference type="NCBI Taxonomy" id="5025"/>
    <lineage>
        <taxon>Eukaryota</taxon>
        <taxon>Fungi</taxon>
        <taxon>Dikarya</taxon>
        <taxon>Ascomycota</taxon>
        <taxon>Pezizomycotina</taxon>
        <taxon>Dothideomycetes</taxon>
        <taxon>Pleosporomycetidae</taxon>
        <taxon>Venturiales</taxon>
        <taxon>Venturiaceae</taxon>
        <taxon>Venturia</taxon>
    </lineage>
</organism>